<feature type="region of interest" description="Disordered" evidence="1">
    <location>
        <begin position="41"/>
        <end position="81"/>
    </location>
</feature>
<evidence type="ECO:0000313" key="3">
    <source>
        <dbReference type="Proteomes" id="UP000707071"/>
    </source>
</evidence>
<feature type="compositionally biased region" description="Polar residues" evidence="1">
    <location>
        <begin position="46"/>
        <end position="56"/>
    </location>
</feature>
<sequence>MGRKRARIADAREELEYMSDSSMQDFDPNEMHDLIEASMREEENLRATSSTHQLITRFSPATHPPDDPTTRGHNSPTLNQTDDWDFLVPIEAGQDHSNFAAHPQQPDDDLEGFAIAESVAGDIPEISPAASIAAAETCLLGPDVVHFTYDDSDCESEISWTSGSGQSITFSDTPLLAESRYHEPVIPDDDTEDIESEVFEMTEFLTSRYKKWPPENTAKKEVYVPEESTLSAAHMALYAAFLQTKLSRKDYRIIVEAIKQFEKSGEELCDIPNYLDTMRRQFFRCLPFVAMRRKTLTLDKKMIESRKTDKEDILMFDLESLVATYLSSKRNQDTMIRGLAHRTDGIVDHARQAQWWGESIRTTSGHCVRMGDDTVLFPSDFVKYRNEDDDCEDASTLRWGRICWVGQDFTDAAIQSGTSGSHVIEIQAVHEKRNLDDNSFATKPKVKYSHCPQDVVELIVVEDEKRMIYPSRLHSRCPDVHIDYAFEPDEPGTFSLSNSTPPFLVRWFYNKALRSWRHAMRTTPLRGEREIEVFGRAYLERYFTNEDMISMPMFLFADGFGVYRNMYRAIEGLYLMPQYLPAADREKLTSLTALALGPFGSSKADIYKALNYICELEKGKYVYVNGRKKFVCAFIGAFVGDMMEQQELSGCMSHQAINGCRYCLVKKNVRGTMEFDLAEDGRFDPELRHRTKKLRETTVITKLKQMMTNEGIKDNWPLMDVLDEMFPCLDRIRSRPIDAAHSEYQGLSRVLLTLVYKDLLTPGAAVELDDQIRHFQFPPGWRRLQSGNSHLDSWRMLELSHGCMILPLVLRGWVKDEHIKQPLREILRQQALQHFTEEEFRPYEEGSPYDPKQFTASQWLVIATWKWSQSLLYVCGPYSSDVATREKASGGHPSRPSGARFPPDSIVPGRAKKASATE</sequence>
<dbReference type="Proteomes" id="UP000707071">
    <property type="component" value="Unassembled WGS sequence"/>
</dbReference>
<accession>A0A9P7Q9E1</accession>
<protein>
    <submittedName>
        <fullName evidence="2">Uncharacterized protein</fullName>
    </submittedName>
</protein>
<reference evidence="2 3" key="1">
    <citation type="journal article" date="2020" name="bioRxiv">
        <title>Whole genome comparisons of ergot fungi reveals the divergence and evolution of species within the genus Claviceps are the result of varying mechanisms driving genome evolution and host range expansion.</title>
        <authorList>
            <person name="Wyka S.A."/>
            <person name="Mondo S.J."/>
            <person name="Liu M."/>
            <person name="Dettman J."/>
            <person name="Nalam V."/>
            <person name="Broders K.D."/>
        </authorList>
    </citation>
    <scope>NUCLEOTIDE SEQUENCE [LARGE SCALE GENOMIC DNA]</scope>
    <source>
        <strain evidence="2 3">Clav52</strain>
    </source>
</reference>
<evidence type="ECO:0000313" key="2">
    <source>
        <dbReference type="EMBL" id="KAG6284876.1"/>
    </source>
</evidence>
<keyword evidence="3" id="KW-1185">Reference proteome</keyword>
<proteinExistence type="predicted"/>
<organism evidence="2 3">
    <name type="scientific">Claviceps aff. purpurea</name>
    <dbReference type="NCBI Taxonomy" id="1967640"/>
    <lineage>
        <taxon>Eukaryota</taxon>
        <taxon>Fungi</taxon>
        <taxon>Dikarya</taxon>
        <taxon>Ascomycota</taxon>
        <taxon>Pezizomycotina</taxon>
        <taxon>Sordariomycetes</taxon>
        <taxon>Hypocreomycetidae</taxon>
        <taxon>Hypocreales</taxon>
        <taxon>Clavicipitaceae</taxon>
        <taxon>Claviceps</taxon>
    </lineage>
</organism>
<dbReference type="AlphaFoldDB" id="A0A9P7Q9E1"/>
<evidence type="ECO:0000256" key="1">
    <source>
        <dbReference type="SAM" id="MobiDB-lite"/>
    </source>
</evidence>
<name>A0A9P7Q9E1_9HYPO</name>
<feature type="compositionally biased region" description="Polar residues" evidence="1">
    <location>
        <begin position="71"/>
        <end position="81"/>
    </location>
</feature>
<comment type="caution">
    <text evidence="2">The sequence shown here is derived from an EMBL/GenBank/DDBJ whole genome shotgun (WGS) entry which is preliminary data.</text>
</comment>
<dbReference type="EMBL" id="SRRH01000800">
    <property type="protein sequence ID" value="KAG6284876.1"/>
    <property type="molecule type" value="Genomic_DNA"/>
</dbReference>
<gene>
    <name evidence="2" type="ORF">E4U09_007649</name>
</gene>
<feature type="region of interest" description="Disordered" evidence="1">
    <location>
        <begin position="883"/>
        <end position="918"/>
    </location>
</feature>